<evidence type="ECO:0000259" key="10">
    <source>
        <dbReference type="PROSITE" id="PS51635"/>
    </source>
</evidence>
<evidence type="ECO:0000256" key="9">
    <source>
        <dbReference type="SAM" id="MobiDB-lite"/>
    </source>
</evidence>
<evidence type="ECO:0000313" key="11">
    <source>
        <dbReference type="EMBL" id="WZN66012.1"/>
    </source>
</evidence>
<comment type="subcellular location">
    <subcellularLocation>
        <location evidence="1">Cytoplasm</location>
        <location evidence="1">Cytoskeleton</location>
        <location evidence="1">Cilium axoneme</location>
    </subcellularLocation>
</comment>
<dbReference type="EC" id="3.1.1.-" evidence="8"/>
<dbReference type="PANTHER" id="PTHR24185">
    <property type="entry name" value="CALCIUM-INDEPENDENT PHOSPHOLIPASE A2-GAMMA"/>
    <property type="match status" value="1"/>
</dbReference>
<dbReference type="Pfam" id="PF13855">
    <property type="entry name" value="LRR_8"/>
    <property type="match status" value="1"/>
</dbReference>
<evidence type="ECO:0000256" key="6">
    <source>
        <dbReference type="ARBA" id="ARBA00023098"/>
    </source>
</evidence>
<feature type="compositionally biased region" description="Basic and acidic residues" evidence="9">
    <location>
        <begin position="585"/>
        <end position="607"/>
    </location>
</feature>
<dbReference type="InterPro" id="IPR001611">
    <property type="entry name" value="Leu-rich_rpt"/>
</dbReference>
<keyword evidence="4 7" id="KW-0378">Hydrolase</keyword>
<evidence type="ECO:0000256" key="5">
    <source>
        <dbReference type="ARBA" id="ARBA00022963"/>
    </source>
</evidence>
<dbReference type="GO" id="GO:0016020">
    <property type="term" value="C:membrane"/>
    <property type="evidence" value="ECO:0007669"/>
    <property type="project" value="TreeGrafter"/>
</dbReference>
<comment type="domain">
    <text evidence="8">The nitrogen atoms of the two glycine residues in the GGXR motif define the oxyanion hole, and stabilize the oxyanion that forms during the nucleophilic attack by the catalytic serine during substrate cleavage.</text>
</comment>
<dbReference type="GO" id="GO:0006631">
    <property type="term" value="P:fatty acid metabolic process"/>
    <property type="evidence" value="ECO:0007669"/>
    <property type="project" value="TreeGrafter"/>
</dbReference>
<dbReference type="InterPro" id="IPR016035">
    <property type="entry name" value="Acyl_Trfase/lysoPLipase"/>
</dbReference>
<name>A0AAX4PII4_9CHLO</name>
<protein>
    <recommendedName>
        <fullName evidence="8">Patatin</fullName>
        <ecNumber evidence="8">3.1.1.-</ecNumber>
    </recommendedName>
</protein>
<evidence type="ECO:0000256" key="4">
    <source>
        <dbReference type="ARBA" id="ARBA00022801"/>
    </source>
</evidence>
<dbReference type="InterPro" id="IPR032675">
    <property type="entry name" value="LRR_dom_sf"/>
</dbReference>
<keyword evidence="3" id="KW-0677">Repeat</keyword>
<keyword evidence="2" id="KW-0433">Leucine-rich repeat</keyword>
<dbReference type="Proteomes" id="UP001472866">
    <property type="component" value="Chromosome 14"/>
</dbReference>
<accession>A0AAX4PII4</accession>
<dbReference type="PROSITE" id="PS51635">
    <property type="entry name" value="PNPLA"/>
    <property type="match status" value="1"/>
</dbReference>
<dbReference type="PANTHER" id="PTHR24185:SF1">
    <property type="entry name" value="CALCIUM-INDEPENDENT PHOSPHOLIPASE A2-GAMMA"/>
    <property type="match status" value="1"/>
</dbReference>
<evidence type="ECO:0000256" key="3">
    <source>
        <dbReference type="ARBA" id="ARBA00022737"/>
    </source>
</evidence>
<evidence type="ECO:0000256" key="2">
    <source>
        <dbReference type="ARBA" id="ARBA00022614"/>
    </source>
</evidence>
<keyword evidence="6 7" id="KW-0443">Lipid metabolism</keyword>
<dbReference type="EMBL" id="CP151514">
    <property type="protein sequence ID" value="WZN66012.1"/>
    <property type="molecule type" value="Genomic_DNA"/>
</dbReference>
<evidence type="ECO:0000256" key="8">
    <source>
        <dbReference type="RuleBase" id="RU361262"/>
    </source>
</evidence>
<dbReference type="InterPro" id="IPR016024">
    <property type="entry name" value="ARM-type_fold"/>
</dbReference>
<organism evidence="11 12">
    <name type="scientific">Chloropicon roscoffensis</name>
    <dbReference type="NCBI Taxonomy" id="1461544"/>
    <lineage>
        <taxon>Eukaryota</taxon>
        <taxon>Viridiplantae</taxon>
        <taxon>Chlorophyta</taxon>
        <taxon>Chloropicophyceae</taxon>
        <taxon>Chloropicales</taxon>
        <taxon>Chloropicaceae</taxon>
        <taxon>Chloropicon</taxon>
    </lineage>
</organism>
<dbReference type="SUPFAM" id="SSF48371">
    <property type="entry name" value="ARM repeat"/>
    <property type="match status" value="1"/>
</dbReference>
<proteinExistence type="inferred from homology"/>
<evidence type="ECO:0000313" key="12">
    <source>
        <dbReference type="Proteomes" id="UP001472866"/>
    </source>
</evidence>
<dbReference type="GO" id="GO:0016042">
    <property type="term" value="P:lipid catabolic process"/>
    <property type="evidence" value="ECO:0007669"/>
    <property type="project" value="UniProtKB-UniRule"/>
</dbReference>
<dbReference type="InterPro" id="IPR011989">
    <property type="entry name" value="ARM-like"/>
</dbReference>
<evidence type="ECO:0000256" key="7">
    <source>
        <dbReference type="PROSITE-ProRule" id="PRU01161"/>
    </source>
</evidence>
<comment type="similarity">
    <text evidence="8">Belongs to the patatin family.</text>
</comment>
<dbReference type="InterPro" id="IPR003591">
    <property type="entry name" value="Leu-rich_rpt_typical-subtyp"/>
</dbReference>
<feature type="short sequence motif" description="DGA/G" evidence="7">
    <location>
        <begin position="885"/>
        <end position="887"/>
    </location>
</feature>
<gene>
    <name evidence="11" type="ORF">HKI87_14g75750</name>
</gene>
<keyword evidence="12" id="KW-1185">Reference proteome</keyword>
<comment type="function">
    <text evidence="8">Lipolytic acyl hydrolase (LAH).</text>
</comment>
<sequence>MLRRASELFLGALEQKSLVKARLKYVSAEKHGSSEYDQFFLAQEDFGNHATSTCEASGPNKRKVDSFDVELKWFISDNIEEARKLKQAGLEVGKTSHTFEHVSVSIDVIPQEDKDGGEGGGRVKVGFEATTMEPRLSRATFVALGAEAEPNSLHLVLDEREIADIKTCCVHEAAQASFFRWLSTFTFSGLSRVDCSHCGMTQFPESLSTSHVAGQLRSLCVSHNKIAEIPDRVISKLVNLEVLECCNNLLAALPASLSTLMRLHTLDLEDNRLTTIICPFNKLTRLRKLLLKGNSLLYLPPLVGNVTLRELSIANLVIRGRVRERLERSDRRTRTSASSSDHLNYEGVTTSFSETSSFLSPLKNAISSNKWIPFFDLFVGRSEAHPLVLAAILQAFEDTEACEYVASQERGVLQQLVLLTLSNDVDVVQRSSQCLISAFSKCQNIMDRLLENNMQQCVSTLLGSDKIIDQEAGIKLLSHIAFTSDHFSSAIFNDTIVTLLATIASQQAFRWLQPSPSGSQDPSQAELRDRRGGLDHCGKALECLGNVALSLRNREKMVANSALLRVLDLVCSLGGEHRSKMEAEAARLRDKERAGGGSPRKHEERATRARLSSECVANAAVAVRCAVRALAILGLNDRVDAAVALQGAGGSSAARRGGGVRILSIDGGGAKGRCALEMCRVIERKTGKRIYELFDLIVGTSTGSVIAVGLGVLGLRVDEVEEAYDTLTKAFKTSGKDAGWTEQLSGLVTAGTQNIRAIFRGCLYNHEVLQEFYKRWVRIPDQVDDDRFCAYSRAMINIAPLGRPRVACLASLTNCARPQGYILRTYEFPPGEGGAYRREGVCREGGQGILDGTSGFALWQGLRASTAAPLYVEGYVHGKRLFLQDGALCSNNPVVVAFQEAACVWPDRPVDVVVSLGNGVPRHVLLPPKPKSVMETMGAIVEAATSVDRDHIVMEGIAGYLNRESRRTGGRRACGYYRFQPEDDRCDLMLDEVSESKLAALRDAYVEYIKGKEKEFDEVCRELVRAGQGGEGAAFGEREQQMMEPAAMAPRASAVCVQDPSLLRHGREAGAGTRPLFEACLRNEECGLRIISAAAVASCSSEAPVFVRSSPSAADAAAPLLPPDPACSGAKALARASLVLVDCVALEGGFVCEWREGEPLAVEEGTAVEAALLADMNAERETLTLRQHYSRRSWGLAAAGDHAVEFCDARTTVRGPAAATVCFLRRLLPSRTLWPSRGAKGKVFCCTWPLPPELEGALLAAGASAVVCPAGEAAMTSSGDHAAALYGRILETGCAVSSWEWLLHRWPEATKVLRCATGPAS</sequence>
<feature type="domain" description="PNPLA" evidence="10">
    <location>
        <begin position="663"/>
        <end position="898"/>
    </location>
</feature>
<dbReference type="Gene3D" id="3.80.10.10">
    <property type="entry name" value="Ribonuclease Inhibitor"/>
    <property type="match status" value="1"/>
</dbReference>
<feature type="active site" description="Nucleophile" evidence="7">
    <location>
        <position position="701"/>
    </location>
</feature>
<feature type="active site" description="Proton acceptor" evidence="7">
    <location>
        <position position="885"/>
    </location>
</feature>
<dbReference type="SMART" id="SM00369">
    <property type="entry name" value="LRR_TYP"/>
    <property type="match status" value="3"/>
</dbReference>
<feature type="region of interest" description="Disordered" evidence="9">
    <location>
        <begin position="585"/>
        <end position="608"/>
    </location>
</feature>
<reference evidence="11 12" key="1">
    <citation type="submission" date="2024-03" db="EMBL/GenBank/DDBJ databases">
        <title>Complete genome sequence of the green alga Chloropicon roscoffensis RCC1871.</title>
        <authorList>
            <person name="Lemieux C."/>
            <person name="Pombert J.-F."/>
            <person name="Otis C."/>
            <person name="Turmel M."/>
        </authorList>
    </citation>
    <scope>NUCLEOTIDE SEQUENCE [LARGE SCALE GENOMIC DNA]</scope>
    <source>
        <strain evidence="11 12">RCC1871</strain>
    </source>
</reference>
<dbReference type="GO" id="GO:0004620">
    <property type="term" value="F:phospholipase activity"/>
    <property type="evidence" value="ECO:0007669"/>
    <property type="project" value="TreeGrafter"/>
</dbReference>
<evidence type="ECO:0000256" key="1">
    <source>
        <dbReference type="ARBA" id="ARBA00004430"/>
    </source>
</evidence>
<feature type="short sequence motif" description="GXSXG" evidence="7">
    <location>
        <begin position="699"/>
        <end position="703"/>
    </location>
</feature>
<dbReference type="SUPFAM" id="SSF52151">
    <property type="entry name" value="FabD/lysophospholipase-like"/>
    <property type="match status" value="1"/>
</dbReference>
<dbReference type="GO" id="GO:0005930">
    <property type="term" value="C:axoneme"/>
    <property type="evidence" value="ECO:0007669"/>
    <property type="project" value="UniProtKB-SubCell"/>
</dbReference>
<dbReference type="InterPro" id="IPR002641">
    <property type="entry name" value="PNPLA_dom"/>
</dbReference>
<keyword evidence="5 7" id="KW-0442">Lipid degradation</keyword>
<dbReference type="SUPFAM" id="SSF52058">
    <property type="entry name" value="L domain-like"/>
    <property type="match status" value="1"/>
</dbReference>
<dbReference type="Gene3D" id="1.25.10.10">
    <property type="entry name" value="Leucine-rich Repeat Variant"/>
    <property type="match status" value="1"/>
</dbReference>
<feature type="short sequence motif" description="GXGXXG" evidence="7">
    <location>
        <begin position="667"/>
        <end position="672"/>
    </location>
</feature>
<dbReference type="Pfam" id="PF01734">
    <property type="entry name" value="Patatin"/>
    <property type="match status" value="1"/>
</dbReference>
<dbReference type="Gene3D" id="3.40.1090.10">
    <property type="entry name" value="Cytosolic phospholipase A2 catalytic domain"/>
    <property type="match status" value="1"/>
</dbReference>